<dbReference type="Proteomes" id="UP001315686">
    <property type="component" value="Unassembled WGS sequence"/>
</dbReference>
<dbReference type="RefSeq" id="WP_327795491.1">
    <property type="nucleotide sequence ID" value="NZ_JADQAZ010000004.1"/>
</dbReference>
<evidence type="ECO:0000313" key="2">
    <source>
        <dbReference type="Proteomes" id="UP001315686"/>
    </source>
</evidence>
<accession>A0AAP2CVF4</accession>
<sequence>MGLSVCVGALVDALEYDEEGAEFLRRDFALIAEEMAYMGLTPHAEPEFCEVWSADAMGYGGLHALCEVLGYAQAGQEVPRDKLLDGRETPMADAVMAEIWNLMEAGGGEAVPFAHLLLHSDSEGFYLPQDFDPPFFPVDPEGGEREISVGSAARLAMEVAALGGLLEIPDEMTVESEALMEALAAPRADGSLWQAQPIAAHTCVLLRDACALSMETGAAITFQ</sequence>
<evidence type="ECO:0000313" key="1">
    <source>
        <dbReference type="EMBL" id="MBT0959256.1"/>
    </source>
</evidence>
<dbReference type="AlphaFoldDB" id="A0AAP2CVF4"/>
<protein>
    <submittedName>
        <fullName evidence="1">Uncharacterized protein</fullName>
    </submittedName>
</protein>
<keyword evidence="2" id="KW-1185">Reference proteome</keyword>
<dbReference type="EMBL" id="JADQAZ010000004">
    <property type="protein sequence ID" value="MBT0959256.1"/>
    <property type="molecule type" value="Genomic_DNA"/>
</dbReference>
<organism evidence="1 2">
    <name type="scientific">Harenicola maris</name>
    <dbReference type="NCBI Taxonomy" id="2841044"/>
    <lineage>
        <taxon>Bacteria</taxon>
        <taxon>Pseudomonadati</taxon>
        <taxon>Pseudomonadota</taxon>
        <taxon>Alphaproteobacteria</taxon>
        <taxon>Rhodobacterales</taxon>
        <taxon>Paracoccaceae</taxon>
        <taxon>Harenicola</taxon>
    </lineage>
</organism>
<comment type="caution">
    <text evidence="1">The sequence shown here is derived from an EMBL/GenBank/DDBJ whole genome shotgun (WGS) entry which is preliminary data.</text>
</comment>
<gene>
    <name evidence="1" type="ORF">IV417_17850</name>
</gene>
<proteinExistence type="predicted"/>
<name>A0AAP2CVF4_9RHOB</name>
<reference evidence="1 2" key="1">
    <citation type="journal article" date="2021" name="Arch. Microbiol.">
        <title>Harenicola maris gen. nov., sp. nov. isolated from the Sea of Japan shallow sediments.</title>
        <authorList>
            <person name="Romanenko L.A."/>
            <person name="Kurilenko V.V."/>
            <person name="Chernysheva N.Y."/>
            <person name="Tekutyeva L.A."/>
            <person name="Velansky P.V."/>
            <person name="Svetashev V.I."/>
            <person name="Isaeva M.P."/>
        </authorList>
    </citation>
    <scope>NUCLEOTIDE SEQUENCE [LARGE SCALE GENOMIC DNA]</scope>
    <source>
        <strain evidence="1 2">KMM 3653</strain>
    </source>
</reference>